<accession>A0A397GJG3</accession>
<dbReference type="Proteomes" id="UP000215305">
    <property type="component" value="Unassembled WGS sequence"/>
</dbReference>
<dbReference type="GeneID" id="38128415"/>
<reference evidence="2" key="1">
    <citation type="submission" date="2018-08" db="EMBL/GenBank/DDBJ databases">
        <title>Draft genome sequence of azole-resistant Aspergillus thermomutatus (Neosartorya pseudofischeri) strain HMR AF 39, isolated from a human nasal aspirate.</title>
        <authorList>
            <person name="Parent-Michaud M."/>
            <person name="Dufresne P.J."/>
            <person name="Fournier E."/>
            <person name="Martineau C."/>
            <person name="Moreira S."/>
            <person name="Perkins V."/>
            <person name="De Repentigny L."/>
            <person name="Dufresne S.F."/>
        </authorList>
    </citation>
    <scope>NUCLEOTIDE SEQUENCE [LARGE SCALE GENOMIC DNA]</scope>
    <source>
        <strain evidence="2">HMR AF 39</strain>
    </source>
</reference>
<proteinExistence type="predicted"/>
<gene>
    <name evidence="2" type="ORF">CDV56_106441</name>
</gene>
<evidence type="ECO:0000256" key="1">
    <source>
        <dbReference type="SAM" id="MobiDB-lite"/>
    </source>
</evidence>
<organism evidence="2 3">
    <name type="scientific">Aspergillus thermomutatus</name>
    <name type="common">Neosartorya pseudofischeri</name>
    <dbReference type="NCBI Taxonomy" id="41047"/>
    <lineage>
        <taxon>Eukaryota</taxon>
        <taxon>Fungi</taxon>
        <taxon>Dikarya</taxon>
        <taxon>Ascomycota</taxon>
        <taxon>Pezizomycotina</taxon>
        <taxon>Eurotiomycetes</taxon>
        <taxon>Eurotiomycetidae</taxon>
        <taxon>Eurotiales</taxon>
        <taxon>Aspergillaceae</taxon>
        <taxon>Aspergillus</taxon>
        <taxon>Aspergillus subgen. Fumigati</taxon>
    </lineage>
</organism>
<dbReference type="VEuPathDB" id="FungiDB:CDV56_106441"/>
<name>A0A397GJG3_ASPTH</name>
<feature type="region of interest" description="Disordered" evidence="1">
    <location>
        <begin position="248"/>
        <end position="272"/>
    </location>
</feature>
<evidence type="ECO:0000313" key="3">
    <source>
        <dbReference type="Proteomes" id="UP000215305"/>
    </source>
</evidence>
<comment type="caution">
    <text evidence="2">The sequence shown here is derived from an EMBL/GenBank/DDBJ whole genome shotgun (WGS) entry which is preliminary data.</text>
</comment>
<dbReference type="AlphaFoldDB" id="A0A397GJG3"/>
<protein>
    <submittedName>
        <fullName evidence="2">Uncharacterized protein</fullName>
    </submittedName>
</protein>
<dbReference type="RefSeq" id="XP_026612263.1">
    <property type="nucleotide sequence ID" value="XM_026760060.1"/>
</dbReference>
<evidence type="ECO:0000313" key="2">
    <source>
        <dbReference type="EMBL" id="RHZ49193.1"/>
    </source>
</evidence>
<dbReference type="EMBL" id="NKHU02000183">
    <property type="protein sequence ID" value="RHZ49193.1"/>
    <property type="molecule type" value="Genomic_DNA"/>
</dbReference>
<dbReference type="OrthoDB" id="4812032at2759"/>
<sequence>MTQPAPVSFDEMFGQTPGIVDYSYPFGDASTILPVPEVTDTLGETAKKYTALAEAMGPTEEMQYKAWRDGAAIAQPDWETARKDVPTGNKALARAKRRKVAINRIFSRDDLTEENVMWLHTERKYIIPLITAVEKVVSAERDLVGGQTELSEMELAEVQTLRRITSVAMGNLQRVYERRNILARKIHSAREVFQAREHAIKSKMTGYKRRQDPINEYRAGRGLPRIGAEFDYGTATTGGRVTRSTLLAGSGITGGARPSKRLRQDDDAGPSQ</sequence>
<keyword evidence="3" id="KW-1185">Reference proteome</keyword>